<gene>
    <name evidence="2" type="ORF">F511_45673</name>
</gene>
<dbReference type="Proteomes" id="UP000250235">
    <property type="component" value="Unassembled WGS sequence"/>
</dbReference>
<feature type="region of interest" description="Disordered" evidence="1">
    <location>
        <begin position="1"/>
        <end position="21"/>
    </location>
</feature>
<name>A0A2Z7A2J5_9LAMI</name>
<organism evidence="2 3">
    <name type="scientific">Dorcoceras hygrometricum</name>
    <dbReference type="NCBI Taxonomy" id="472368"/>
    <lineage>
        <taxon>Eukaryota</taxon>
        <taxon>Viridiplantae</taxon>
        <taxon>Streptophyta</taxon>
        <taxon>Embryophyta</taxon>
        <taxon>Tracheophyta</taxon>
        <taxon>Spermatophyta</taxon>
        <taxon>Magnoliopsida</taxon>
        <taxon>eudicotyledons</taxon>
        <taxon>Gunneridae</taxon>
        <taxon>Pentapetalae</taxon>
        <taxon>asterids</taxon>
        <taxon>lamiids</taxon>
        <taxon>Lamiales</taxon>
        <taxon>Gesneriaceae</taxon>
        <taxon>Didymocarpoideae</taxon>
        <taxon>Trichosporeae</taxon>
        <taxon>Loxocarpinae</taxon>
        <taxon>Dorcoceras</taxon>
    </lineage>
</organism>
<dbReference type="EMBL" id="KV057023">
    <property type="protein sequence ID" value="KZV06846.1"/>
    <property type="molecule type" value="Genomic_DNA"/>
</dbReference>
<evidence type="ECO:0000313" key="3">
    <source>
        <dbReference type="Proteomes" id="UP000250235"/>
    </source>
</evidence>
<dbReference type="AlphaFoldDB" id="A0A2Z7A2J5"/>
<reference evidence="2 3" key="1">
    <citation type="journal article" date="2015" name="Proc. Natl. Acad. Sci. U.S.A.">
        <title>The resurrection genome of Boea hygrometrica: A blueprint for survival of dehydration.</title>
        <authorList>
            <person name="Xiao L."/>
            <person name="Yang G."/>
            <person name="Zhang L."/>
            <person name="Yang X."/>
            <person name="Zhao S."/>
            <person name="Ji Z."/>
            <person name="Zhou Q."/>
            <person name="Hu M."/>
            <person name="Wang Y."/>
            <person name="Chen M."/>
            <person name="Xu Y."/>
            <person name="Jin H."/>
            <person name="Xiao X."/>
            <person name="Hu G."/>
            <person name="Bao F."/>
            <person name="Hu Y."/>
            <person name="Wan P."/>
            <person name="Li L."/>
            <person name="Deng X."/>
            <person name="Kuang T."/>
            <person name="Xiang C."/>
            <person name="Zhu J.K."/>
            <person name="Oliver M.J."/>
            <person name="He Y."/>
        </authorList>
    </citation>
    <scope>NUCLEOTIDE SEQUENCE [LARGE SCALE GENOMIC DNA]</scope>
    <source>
        <strain evidence="3">cv. XS01</strain>
    </source>
</reference>
<proteinExistence type="predicted"/>
<protein>
    <submittedName>
        <fullName evidence="2">Uncharacterized protein</fullName>
    </submittedName>
</protein>
<evidence type="ECO:0000256" key="1">
    <source>
        <dbReference type="SAM" id="MobiDB-lite"/>
    </source>
</evidence>
<evidence type="ECO:0000313" key="2">
    <source>
        <dbReference type="EMBL" id="KZV06846.1"/>
    </source>
</evidence>
<accession>A0A2Z7A2J5</accession>
<keyword evidence="3" id="KW-1185">Reference proteome</keyword>
<sequence length="200" mass="22381">MISSEHQTQENEPPVQTDGHQAEGNEYQAQDEHGTVLGFDRSFDEPFIVLAVTNPETVTTSKKITCDHQGPDPSNLQLVMPTATDPSTLQFMDITTQTLTALSSRVSSLDLTCAHNNDDTNLTNHHMTLLREQLKNSVDGLDIKMDVLEQTLSKRMDDNHQHFTKLETTMIRNYADSHQQLVDELASVKSQLAAMVESMK</sequence>